<evidence type="ECO:0000313" key="2">
    <source>
        <dbReference type="EMBL" id="KUH40275.1"/>
    </source>
</evidence>
<evidence type="ECO:0000313" key="3">
    <source>
        <dbReference type="Proteomes" id="UP000054011"/>
    </source>
</evidence>
<evidence type="ECO:0000256" key="1">
    <source>
        <dbReference type="SAM" id="MobiDB-lite"/>
    </source>
</evidence>
<feature type="region of interest" description="Disordered" evidence="1">
    <location>
        <begin position="93"/>
        <end position="133"/>
    </location>
</feature>
<reference evidence="2 3" key="1">
    <citation type="submission" date="2015-11" db="EMBL/GenBank/DDBJ databases">
        <title>Genome-wide analysis reveals the secondary metabolome in Streptomyces kanasensis ZX01.</title>
        <authorList>
            <person name="Zhang G."/>
            <person name="Han L."/>
            <person name="Feng J."/>
            <person name="Zhang X."/>
        </authorList>
    </citation>
    <scope>NUCLEOTIDE SEQUENCE [LARGE SCALE GENOMIC DNA]</scope>
    <source>
        <strain evidence="2 3">ZX01</strain>
    </source>
</reference>
<dbReference type="AlphaFoldDB" id="A0A100Y9L4"/>
<protein>
    <submittedName>
        <fullName evidence="2">Uncharacterized protein</fullName>
    </submittedName>
</protein>
<dbReference type="Proteomes" id="UP000054011">
    <property type="component" value="Unassembled WGS sequence"/>
</dbReference>
<dbReference type="RefSeq" id="WP_058940514.1">
    <property type="nucleotide sequence ID" value="NZ_LNSV01000004.1"/>
</dbReference>
<name>A0A100Y9L4_9ACTN</name>
<proteinExistence type="predicted"/>
<gene>
    <name evidence="2" type="ORF">ATE80_02990</name>
</gene>
<organism evidence="2 3">
    <name type="scientific">Streptomyces kanasensis</name>
    <dbReference type="NCBI Taxonomy" id="936756"/>
    <lineage>
        <taxon>Bacteria</taxon>
        <taxon>Bacillati</taxon>
        <taxon>Actinomycetota</taxon>
        <taxon>Actinomycetes</taxon>
        <taxon>Kitasatosporales</taxon>
        <taxon>Streptomycetaceae</taxon>
        <taxon>Streptomyces</taxon>
    </lineage>
</organism>
<dbReference type="EMBL" id="LNSV01000004">
    <property type="protein sequence ID" value="KUH40275.1"/>
    <property type="molecule type" value="Genomic_DNA"/>
</dbReference>
<sequence length="133" mass="14734">MGRTTRPLFGSLAAARVTRVARGAVRAVGRGVLVARDGVRLARGARYDARGLSRRRALLARDLASGRIGRAEYTWRERALLRRLEWIRRYWTGAGTGGPPARRTDRRMNRRIGGNRSGEGTSRPPDVGRGPET</sequence>
<keyword evidence="3" id="KW-1185">Reference proteome</keyword>
<comment type="caution">
    <text evidence="2">The sequence shown here is derived from an EMBL/GenBank/DDBJ whole genome shotgun (WGS) entry which is preliminary data.</text>
</comment>
<accession>A0A100Y9L4</accession>